<organism evidence="3 4">
    <name type="scientific">Candidatus Iainarchaeum sp</name>
    <dbReference type="NCBI Taxonomy" id="3101447"/>
    <lineage>
        <taxon>Archaea</taxon>
        <taxon>Candidatus Iainarchaeota</taxon>
        <taxon>Candidatus Iainarchaeia</taxon>
        <taxon>Candidatus Iainarchaeales</taxon>
        <taxon>Candidatus Iainarchaeaceae</taxon>
        <taxon>Candidatus Iainarchaeum</taxon>
    </lineage>
</organism>
<comment type="caution">
    <text evidence="3">The sequence shown here is derived from an EMBL/GenBank/DDBJ whole genome shotgun (WGS) entry which is preliminary data.</text>
</comment>
<protein>
    <submittedName>
        <fullName evidence="3">Uncharacterized protein</fullName>
    </submittedName>
</protein>
<keyword evidence="2" id="KW-0472">Membrane</keyword>
<evidence type="ECO:0000313" key="3">
    <source>
        <dbReference type="EMBL" id="MBI4210668.1"/>
    </source>
</evidence>
<reference evidence="3" key="1">
    <citation type="submission" date="2020-07" db="EMBL/GenBank/DDBJ databases">
        <title>Huge and variable diversity of episymbiotic CPR bacteria and DPANN archaea in groundwater ecosystems.</title>
        <authorList>
            <person name="He C.Y."/>
            <person name="Keren R."/>
            <person name="Whittaker M."/>
            <person name="Farag I.F."/>
            <person name="Doudna J."/>
            <person name="Cate J.H.D."/>
            <person name="Banfield J.F."/>
        </authorList>
    </citation>
    <scope>NUCLEOTIDE SEQUENCE</scope>
    <source>
        <strain evidence="3">NC_groundwater_1296_Ag_S-0.2um_52_80</strain>
    </source>
</reference>
<accession>A0A8T3YNS4</accession>
<name>A0A8T3YNS4_9ARCH</name>
<feature type="transmembrane region" description="Helical" evidence="2">
    <location>
        <begin position="36"/>
        <end position="62"/>
    </location>
</feature>
<feature type="transmembrane region" description="Helical" evidence="2">
    <location>
        <begin position="69"/>
        <end position="101"/>
    </location>
</feature>
<proteinExistence type="predicted"/>
<evidence type="ECO:0000256" key="2">
    <source>
        <dbReference type="SAM" id="Phobius"/>
    </source>
</evidence>
<sequence>MSHDEQGHDNGHGEGKKGDKDKSFMVDRFLGRIGDYIAGGIAKLVAFILIIMTVGALVGYVIAQRQAPFLLVFLPATLGIIAYYERDIAVLLFVALLLFVVF</sequence>
<dbReference type="EMBL" id="JACQPB010000039">
    <property type="protein sequence ID" value="MBI4210668.1"/>
    <property type="molecule type" value="Genomic_DNA"/>
</dbReference>
<keyword evidence="2" id="KW-1133">Transmembrane helix</keyword>
<dbReference type="AlphaFoldDB" id="A0A8T3YNS4"/>
<keyword evidence="2" id="KW-0812">Transmembrane</keyword>
<feature type="region of interest" description="Disordered" evidence="1">
    <location>
        <begin position="1"/>
        <end position="21"/>
    </location>
</feature>
<evidence type="ECO:0000313" key="4">
    <source>
        <dbReference type="Proteomes" id="UP000732298"/>
    </source>
</evidence>
<gene>
    <name evidence="3" type="ORF">HY544_04145</name>
</gene>
<dbReference type="Proteomes" id="UP000732298">
    <property type="component" value="Unassembled WGS sequence"/>
</dbReference>
<evidence type="ECO:0000256" key="1">
    <source>
        <dbReference type="SAM" id="MobiDB-lite"/>
    </source>
</evidence>